<keyword evidence="2" id="KW-1185">Reference proteome</keyword>
<dbReference type="EMBL" id="JAYWIO010000003">
    <property type="protein sequence ID" value="KAK7277339.1"/>
    <property type="molecule type" value="Genomic_DNA"/>
</dbReference>
<comment type="caution">
    <text evidence="1">The sequence shown here is derived from an EMBL/GenBank/DDBJ whole genome shotgun (WGS) entry which is preliminary data.</text>
</comment>
<evidence type="ECO:0000313" key="1">
    <source>
        <dbReference type="EMBL" id="KAK7277339.1"/>
    </source>
</evidence>
<dbReference type="Proteomes" id="UP001372338">
    <property type="component" value="Unassembled WGS sequence"/>
</dbReference>
<reference evidence="1 2" key="1">
    <citation type="submission" date="2024-01" db="EMBL/GenBank/DDBJ databases">
        <title>The genomes of 5 underutilized Papilionoideae crops provide insights into root nodulation and disease resistanc.</title>
        <authorList>
            <person name="Yuan L."/>
        </authorList>
    </citation>
    <scope>NUCLEOTIDE SEQUENCE [LARGE SCALE GENOMIC DNA]</scope>
    <source>
        <strain evidence="1">ZHUSHIDOU_FW_LH</strain>
        <tissue evidence="1">Leaf</tissue>
    </source>
</reference>
<dbReference type="AlphaFoldDB" id="A0AAN9FKJ2"/>
<gene>
    <name evidence="1" type="ORF">RIF29_18490</name>
</gene>
<organism evidence="1 2">
    <name type="scientific">Crotalaria pallida</name>
    <name type="common">Smooth rattlebox</name>
    <name type="synonym">Crotalaria striata</name>
    <dbReference type="NCBI Taxonomy" id="3830"/>
    <lineage>
        <taxon>Eukaryota</taxon>
        <taxon>Viridiplantae</taxon>
        <taxon>Streptophyta</taxon>
        <taxon>Embryophyta</taxon>
        <taxon>Tracheophyta</taxon>
        <taxon>Spermatophyta</taxon>
        <taxon>Magnoliopsida</taxon>
        <taxon>eudicotyledons</taxon>
        <taxon>Gunneridae</taxon>
        <taxon>Pentapetalae</taxon>
        <taxon>rosids</taxon>
        <taxon>fabids</taxon>
        <taxon>Fabales</taxon>
        <taxon>Fabaceae</taxon>
        <taxon>Papilionoideae</taxon>
        <taxon>50 kb inversion clade</taxon>
        <taxon>genistoids sensu lato</taxon>
        <taxon>core genistoids</taxon>
        <taxon>Crotalarieae</taxon>
        <taxon>Crotalaria</taxon>
    </lineage>
</organism>
<proteinExistence type="predicted"/>
<sequence length="101" mass="11262">MVVHEHYLEDVDRNRSDTVPGMYNMDMVVAHNTSPVGDPLEFVVGAQPLLHIFFCVLIPPRSREVIGTTSSTLMGGETFDAAGDSWIDSWMRFSAFDEANI</sequence>
<evidence type="ECO:0000313" key="2">
    <source>
        <dbReference type="Proteomes" id="UP001372338"/>
    </source>
</evidence>
<name>A0AAN9FKJ2_CROPI</name>
<protein>
    <submittedName>
        <fullName evidence="1">Uncharacterized protein</fullName>
    </submittedName>
</protein>
<accession>A0AAN9FKJ2</accession>